<dbReference type="GO" id="GO:0006508">
    <property type="term" value="P:proteolysis"/>
    <property type="evidence" value="ECO:0007669"/>
    <property type="project" value="UniProtKB-KW"/>
</dbReference>
<evidence type="ECO:0000256" key="1">
    <source>
        <dbReference type="ARBA" id="ARBA00009179"/>
    </source>
</evidence>
<feature type="domain" description="PDZ" evidence="6">
    <location>
        <begin position="257"/>
        <end position="327"/>
    </location>
</feature>
<name>A0A369QDH7_9BACT</name>
<dbReference type="Pfam" id="PF11818">
    <property type="entry name" value="DUF3340"/>
    <property type="match status" value="1"/>
</dbReference>
<dbReference type="SMART" id="SM00245">
    <property type="entry name" value="TSPc"/>
    <property type="match status" value="1"/>
</dbReference>
<keyword evidence="2 5" id="KW-0645">Protease</keyword>
<comment type="caution">
    <text evidence="7">The sequence shown here is derived from an EMBL/GenBank/DDBJ whole genome shotgun (WGS) entry which is preliminary data.</text>
</comment>
<dbReference type="NCBIfam" id="TIGR00225">
    <property type="entry name" value="prc"/>
    <property type="match status" value="1"/>
</dbReference>
<reference evidence="7 8" key="1">
    <citation type="submission" date="2018-04" db="EMBL/GenBank/DDBJ databases">
        <title>Adhaeribacter sp. HMF7616 genome sequencing and assembly.</title>
        <authorList>
            <person name="Kang H."/>
            <person name="Kang J."/>
            <person name="Cha I."/>
            <person name="Kim H."/>
            <person name="Joh K."/>
        </authorList>
    </citation>
    <scope>NUCLEOTIDE SEQUENCE [LARGE SCALE GENOMIC DNA]</scope>
    <source>
        <strain evidence="7 8">HMF7616</strain>
    </source>
</reference>
<dbReference type="PROSITE" id="PS50106">
    <property type="entry name" value="PDZ"/>
    <property type="match status" value="1"/>
</dbReference>
<organism evidence="7 8">
    <name type="scientific">Adhaeribacter pallidiroseus</name>
    <dbReference type="NCBI Taxonomy" id="2072847"/>
    <lineage>
        <taxon>Bacteria</taxon>
        <taxon>Pseudomonadati</taxon>
        <taxon>Bacteroidota</taxon>
        <taxon>Cytophagia</taxon>
        <taxon>Cytophagales</taxon>
        <taxon>Hymenobacteraceae</taxon>
        <taxon>Adhaeribacter</taxon>
    </lineage>
</organism>
<dbReference type="Gene3D" id="2.30.42.10">
    <property type="match status" value="1"/>
</dbReference>
<dbReference type="SUPFAM" id="SSF50156">
    <property type="entry name" value="PDZ domain-like"/>
    <property type="match status" value="1"/>
</dbReference>
<keyword evidence="8" id="KW-1185">Reference proteome</keyword>
<keyword evidence="3 5" id="KW-0378">Hydrolase</keyword>
<dbReference type="CDD" id="cd06782">
    <property type="entry name" value="cpPDZ_CPP-like"/>
    <property type="match status" value="1"/>
</dbReference>
<sequence>MFKLKTKFFAYAAVLLLVVVLASYKFNHPAPVDAAADKNAVLMKVLMQGLTSAHFHPKKVDDTFSKDVYKTYLERLAFNKKFLTQADIAQLKKFETDIDDEVKKGSYEFFEFATNLFQTRVKESEGLYKEILSKPFDFTVAETVETDVDKLEYPADKAALKEAWRKYLKYQTMLQLSDLIDVQEKAKNNKDTKVAQKSMPELEAEARKKVVKTYEDFYRRIGQTDKEEWMAIYVNSITNLYDPHTEYFPPKDKEQFDISMTGRLEGIGAQLQEKDGQIKIMEIVAGTPSYRQGDLKAGDIILKVGQGRQEPVNVEGMRIDKAIQLIRGKKGTEVRLTVKKPDATIKVIPLIRDVIIIEDTYAQSALIQDKRKVGYIKLPTFYADFARKGGRNSGEDVKTEIAKLKQEGATGIILDLRNNGGGSLPDAVEMTGLFIPEGPVVQVESSGAAPNVLRDRDEATQFDGPMVVMVNSFSASASEILAAALQDYKRAIIVGSSSTYGKGTVQQVFDFDQVLPSEYNALKPFGSLKLTTQKFYRINGGATQLKGVTPDIILPDLYTYIEQGEKEQEYALPWDEIKPAEYQTWAKPALNVERIKANSKQRISNNELFNAIANQAKSFKSRADMTNYSLKLADYRTMQKKAKEESSKYETLQKSAPAITVTALKADLTTAKSDTVKVNRMNRFAKALNKDIYLEEALNVVKDQFSE</sequence>
<dbReference type="Proteomes" id="UP000253919">
    <property type="component" value="Unassembled WGS sequence"/>
</dbReference>
<dbReference type="Pfam" id="PF00595">
    <property type="entry name" value="PDZ"/>
    <property type="match status" value="1"/>
</dbReference>
<dbReference type="InterPro" id="IPR005151">
    <property type="entry name" value="Tail-specific_protease"/>
</dbReference>
<dbReference type="InterPro" id="IPR020992">
    <property type="entry name" value="Tail_Prtase_C"/>
</dbReference>
<dbReference type="PANTHER" id="PTHR32060:SF22">
    <property type="entry name" value="CARBOXYL-TERMINAL-PROCESSING PEPTIDASE 3, CHLOROPLASTIC"/>
    <property type="match status" value="1"/>
</dbReference>
<dbReference type="InterPro" id="IPR001478">
    <property type="entry name" value="PDZ"/>
</dbReference>
<dbReference type="Pfam" id="PF03572">
    <property type="entry name" value="Peptidase_S41"/>
    <property type="match status" value="1"/>
</dbReference>
<dbReference type="Gene3D" id="3.30.750.44">
    <property type="match status" value="1"/>
</dbReference>
<dbReference type="InterPro" id="IPR036034">
    <property type="entry name" value="PDZ_sf"/>
</dbReference>
<dbReference type="GO" id="GO:0007165">
    <property type="term" value="P:signal transduction"/>
    <property type="evidence" value="ECO:0007669"/>
    <property type="project" value="TreeGrafter"/>
</dbReference>
<evidence type="ECO:0000256" key="2">
    <source>
        <dbReference type="ARBA" id="ARBA00022670"/>
    </source>
</evidence>
<dbReference type="InterPro" id="IPR029045">
    <property type="entry name" value="ClpP/crotonase-like_dom_sf"/>
</dbReference>
<evidence type="ECO:0000256" key="3">
    <source>
        <dbReference type="ARBA" id="ARBA00022801"/>
    </source>
</evidence>
<evidence type="ECO:0000313" key="8">
    <source>
        <dbReference type="Proteomes" id="UP000253919"/>
    </source>
</evidence>
<dbReference type="EMBL" id="QASA01000001">
    <property type="protein sequence ID" value="RDC62380.1"/>
    <property type="molecule type" value="Genomic_DNA"/>
</dbReference>
<evidence type="ECO:0000259" key="6">
    <source>
        <dbReference type="PROSITE" id="PS50106"/>
    </source>
</evidence>
<dbReference type="EC" id="3.4.21.102" evidence="7"/>
<dbReference type="Gene3D" id="3.90.226.10">
    <property type="entry name" value="2-enoyl-CoA Hydratase, Chain A, domain 1"/>
    <property type="match status" value="1"/>
</dbReference>
<proteinExistence type="inferred from homology"/>
<dbReference type="AlphaFoldDB" id="A0A369QDH7"/>
<dbReference type="GO" id="GO:0030288">
    <property type="term" value="C:outer membrane-bounded periplasmic space"/>
    <property type="evidence" value="ECO:0007669"/>
    <property type="project" value="TreeGrafter"/>
</dbReference>
<comment type="similarity">
    <text evidence="1 5">Belongs to the peptidase S41A family.</text>
</comment>
<dbReference type="CDD" id="cd07560">
    <property type="entry name" value="Peptidase_S41_CPP"/>
    <property type="match status" value="1"/>
</dbReference>
<evidence type="ECO:0000256" key="4">
    <source>
        <dbReference type="ARBA" id="ARBA00022825"/>
    </source>
</evidence>
<protein>
    <submittedName>
        <fullName evidence="7">C-terminal processing peptidase</fullName>
        <ecNumber evidence="7">3.4.21.102</ecNumber>
    </submittedName>
</protein>
<dbReference type="GO" id="GO:0004252">
    <property type="term" value="F:serine-type endopeptidase activity"/>
    <property type="evidence" value="ECO:0007669"/>
    <property type="project" value="UniProtKB-EC"/>
</dbReference>
<dbReference type="OrthoDB" id="9812068at2"/>
<evidence type="ECO:0000313" key="7">
    <source>
        <dbReference type="EMBL" id="RDC62380.1"/>
    </source>
</evidence>
<dbReference type="InterPro" id="IPR040573">
    <property type="entry name" value="TSP_N"/>
</dbReference>
<accession>A0A369QDH7</accession>
<dbReference type="SMART" id="SM00228">
    <property type="entry name" value="PDZ"/>
    <property type="match status" value="1"/>
</dbReference>
<gene>
    <name evidence="7" type="ORF">AHMF7616_00973</name>
</gene>
<dbReference type="SUPFAM" id="SSF52096">
    <property type="entry name" value="ClpP/crotonase"/>
    <property type="match status" value="1"/>
</dbReference>
<dbReference type="PANTHER" id="PTHR32060">
    <property type="entry name" value="TAIL-SPECIFIC PROTEASE"/>
    <property type="match status" value="1"/>
</dbReference>
<dbReference type="RefSeq" id="WP_115371832.1">
    <property type="nucleotide sequence ID" value="NZ_QASA01000001.1"/>
</dbReference>
<keyword evidence="4 5" id="KW-0720">Serine protease</keyword>
<dbReference type="Pfam" id="PF17804">
    <property type="entry name" value="TSP_NTD"/>
    <property type="match status" value="1"/>
</dbReference>
<evidence type="ECO:0000256" key="5">
    <source>
        <dbReference type="RuleBase" id="RU004404"/>
    </source>
</evidence>
<dbReference type="InterPro" id="IPR004447">
    <property type="entry name" value="Peptidase_S41A"/>
</dbReference>